<feature type="transmembrane region" description="Helical" evidence="2">
    <location>
        <begin position="414"/>
        <end position="432"/>
    </location>
</feature>
<comment type="caution">
    <text evidence="4">The sequence shown here is derived from an EMBL/GenBank/DDBJ whole genome shotgun (WGS) entry which is preliminary data.</text>
</comment>
<evidence type="ECO:0000259" key="3">
    <source>
        <dbReference type="Pfam" id="PF02517"/>
    </source>
</evidence>
<feature type="transmembrane region" description="Helical" evidence="2">
    <location>
        <begin position="466"/>
        <end position="482"/>
    </location>
</feature>
<feature type="compositionally biased region" description="Low complexity" evidence="1">
    <location>
        <begin position="35"/>
        <end position="52"/>
    </location>
</feature>
<sequence>MTWMNDNNQPDDSQQGGSQLDSSRQDNNGTTDSWQMPQPEQTPQQEPVSQEQMPSEPTGQPYPLAPHQGPVNSAAPFPYAVPYAVPPQSPQSPVMPVVPGPQPMAYPPTMGYPPIPQPAPQQVPMAQPYGPQYRAMPPQYPAVPPQMPQSAPQPQFQTLPPQPRPVPQPQQVPQGQQAPQFEQMPQSQQASQEQQAPQSQQTPQEQQAPQSQQTPQGQQMPQSSLPPQQPSPSPQPPYQPAYSGYPTYPTYPAYPAYPPYLPQVFPPAQFAQMLPQQWQAWWQAKRRTQAAKHDYSIIGWALILIIGVWLVGASLVTVGVALSHNGENISTGLLLLLSNLPLYAIAMPLSLLVFRNVPRLATKRFDMSPGTFIKLFVAIVPIMYIGAIIGNLVSAPFSGDDQDTLESALANTDYFSLFLLTCVCAPIFEEWIFRKEIIDRTRKYGEKTAIVVSALCFGLFHGNVRQFFYAFGLGLIFGYMYVRTSKLWYSMLMHALVNLNGGVISIWVTSQIDDKALMRAMEQSNDAAMREVQRQMGGLIIVGVYVLIMLALFIAGIVILVRNRKRFVFFDAPEQLEQGTGVKTALGNPGMIVFLVVGILMTISALVMSKIPAEGSFGVDDAGSATILLQMLGALIG</sequence>
<feature type="compositionally biased region" description="Pro residues" evidence="1">
    <location>
        <begin position="138"/>
        <end position="147"/>
    </location>
</feature>
<feature type="transmembrane region" description="Helical" evidence="2">
    <location>
        <begin position="539"/>
        <end position="561"/>
    </location>
</feature>
<dbReference type="InterPro" id="IPR052710">
    <property type="entry name" value="CAAX_protease"/>
</dbReference>
<feature type="compositionally biased region" description="Pro residues" evidence="1">
    <location>
        <begin position="160"/>
        <end position="170"/>
    </location>
</feature>
<keyword evidence="2" id="KW-0812">Transmembrane</keyword>
<dbReference type="RefSeq" id="WP_180334488.1">
    <property type="nucleotide sequence ID" value="NZ_PCGY01000002.1"/>
</dbReference>
<evidence type="ECO:0000256" key="1">
    <source>
        <dbReference type="SAM" id="MobiDB-lite"/>
    </source>
</evidence>
<dbReference type="GO" id="GO:0080120">
    <property type="term" value="P:CAAX-box protein maturation"/>
    <property type="evidence" value="ECO:0007669"/>
    <property type="project" value="UniProtKB-ARBA"/>
</dbReference>
<dbReference type="Pfam" id="PF02517">
    <property type="entry name" value="Rce1-like"/>
    <property type="match status" value="1"/>
</dbReference>
<keyword evidence="2" id="KW-0472">Membrane</keyword>
<feature type="compositionally biased region" description="Low complexity" evidence="1">
    <location>
        <begin position="73"/>
        <end position="83"/>
    </location>
</feature>
<feature type="compositionally biased region" description="Low complexity" evidence="1">
    <location>
        <begin position="11"/>
        <end position="26"/>
    </location>
</feature>
<reference evidence="4 5" key="1">
    <citation type="submission" date="2017-10" db="EMBL/GenBank/DDBJ databases">
        <title>Bifidobacterium genomics.</title>
        <authorList>
            <person name="Lugli G.A."/>
            <person name="Milani C."/>
            <person name="Mancabelli L."/>
        </authorList>
    </citation>
    <scope>NUCLEOTIDE SEQUENCE [LARGE SCALE GENOMIC DNA]</scope>
    <source>
        <strain evidence="4 5">1542B</strain>
    </source>
</reference>
<feature type="transmembrane region" description="Helical" evidence="2">
    <location>
        <begin position="590"/>
        <end position="608"/>
    </location>
</feature>
<feature type="transmembrane region" description="Helical" evidence="2">
    <location>
        <begin position="375"/>
        <end position="394"/>
    </location>
</feature>
<dbReference type="PANTHER" id="PTHR36435">
    <property type="entry name" value="SLR1288 PROTEIN"/>
    <property type="match status" value="1"/>
</dbReference>
<proteinExistence type="predicted"/>
<feature type="compositionally biased region" description="Pro residues" evidence="1">
    <location>
        <begin position="227"/>
        <end position="239"/>
    </location>
</feature>
<feature type="region of interest" description="Disordered" evidence="1">
    <location>
        <begin position="109"/>
        <end position="244"/>
    </location>
</feature>
<accession>A0A2N3QPC7</accession>
<feature type="transmembrane region" description="Helical" evidence="2">
    <location>
        <begin position="333"/>
        <end position="354"/>
    </location>
</feature>
<protein>
    <submittedName>
        <fullName evidence="4">CAAX amino terminal protease family protein</fullName>
    </submittedName>
</protein>
<dbReference type="PANTHER" id="PTHR36435:SF1">
    <property type="entry name" value="CAAX AMINO TERMINAL PROTEASE FAMILY PROTEIN"/>
    <property type="match status" value="1"/>
</dbReference>
<dbReference type="AlphaFoldDB" id="A0A2N3QPC7"/>
<keyword evidence="4" id="KW-0378">Hydrolase</keyword>
<feature type="compositionally biased region" description="Low complexity" evidence="1">
    <location>
        <begin position="148"/>
        <end position="159"/>
    </location>
</feature>
<evidence type="ECO:0000313" key="5">
    <source>
        <dbReference type="Proteomes" id="UP000233727"/>
    </source>
</evidence>
<dbReference type="GO" id="GO:0004175">
    <property type="term" value="F:endopeptidase activity"/>
    <property type="evidence" value="ECO:0007669"/>
    <property type="project" value="UniProtKB-ARBA"/>
</dbReference>
<keyword evidence="2" id="KW-1133">Transmembrane helix</keyword>
<feature type="compositionally biased region" description="Low complexity" evidence="1">
    <location>
        <begin position="171"/>
        <end position="226"/>
    </location>
</feature>
<keyword evidence="4" id="KW-0645">Protease</keyword>
<feature type="compositionally biased region" description="Polar residues" evidence="1">
    <location>
        <begin position="1"/>
        <end position="10"/>
    </location>
</feature>
<feature type="transmembrane region" description="Helical" evidence="2">
    <location>
        <begin position="295"/>
        <end position="321"/>
    </location>
</feature>
<feature type="compositionally biased region" description="Pro residues" evidence="1">
    <location>
        <begin position="109"/>
        <end position="121"/>
    </location>
</feature>
<gene>
    <name evidence="4" type="ORF">CQR47_0257</name>
</gene>
<feature type="region of interest" description="Disordered" evidence="1">
    <location>
        <begin position="1"/>
        <end position="96"/>
    </location>
</feature>
<dbReference type="Proteomes" id="UP000233727">
    <property type="component" value="Unassembled WGS sequence"/>
</dbReference>
<dbReference type="GO" id="GO:0006508">
    <property type="term" value="P:proteolysis"/>
    <property type="evidence" value="ECO:0007669"/>
    <property type="project" value="UniProtKB-KW"/>
</dbReference>
<name>A0A2N3QPC7_9BIFI</name>
<evidence type="ECO:0000256" key="2">
    <source>
        <dbReference type="SAM" id="Phobius"/>
    </source>
</evidence>
<organism evidence="4 5">
    <name type="scientific">Bifidobacterium thermophilum</name>
    <dbReference type="NCBI Taxonomy" id="33905"/>
    <lineage>
        <taxon>Bacteria</taxon>
        <taxon>Bacillati</taxon>
        <taxon>Actinomycetota</taxon>
        <taxon>Actinomycetes</taxon>
        <taxon>Bifidobacteriales</taxon>
        <taxon>Bifidobacteriaceae</taxon>
        <taxon>Bifidobacterium</taxon>
    </lineage>
</organism>
<dbReference type="InterPro" id="IPR003675">
    <property type="entry name" value="Rce1/LyrA-like_dom"/>
</dbReference>
<dbReference type="EMBL" id="PCGY01000002">
    <property type="protein sequence ID" value="PKU93482.1"/>
    <property type="molecule type" value="Genomic_DNA"/>
</dbReference>
<evidence type="ECO:0000313" key="4">
    <source>
        <dbReference type="EMBL" id="PKU93482.1"/>
    </source>
</evidence>
<feature type="domain" description="CAAX prenyl protease 2/Lysostaphin resistance protein A-like" evidence="3">
    <location>
        <begin position="415"/>
        <end position="499"/>
    </location>
</feature>